<dbReference type="Pfam" id="PF13302">
    <property type="entry name" value="Acetyltransf_3"/>
    <property type="match status" value="1"/>
</dbReference>
<dbReference type="PROSITE" id="PS51186">
    <property type="entry name" value="GNAT"/>
    <property type="match status" value="1"/>
</dbReference>
<dbReference type="InterPro" id="IPR016181">
    <property type="entry name" value="Acyl_CoA_acyltransferase"/>
</dbReference>
<sequence>MILETERLIVREFTDEDIDLIYDINNDPECIKFNGWDSMSYERCQEEIRKWIEKYSFSPGTGAFCVESKIEKTKIGMAFIVSTDKAGEYEVGFRLRRIHWDKGYAKEITKGFIKYSKNNLNASVLIAEVYKSNIKSRNVFEKLEFSKFQHPHGEDGLVYKYNLK</sequence>
<evidence type="ECO:0000313" key="3">
    <source>
        <dbReference type="Proteomes" id="UP001519308"/>
    </source>
</evidence>
<dbReference type="InterPro" id="IPR000182">
    <property type="entry name" value="GNAT_dom"/>
</dbReference>
<evidence type="ECO:0000313" key="2">
    <source>
        <dbReference type="EMBL" id="MBP2022650.1"/>
    </source>
</evidence>
<dbReference type="InterPro" id="IPR051531">
    <property type="entry name" value="N-acetyltransferase"/>
</dbReference>
<dbReference type="PANTHER" id="PTHR43792:SF1">
    <property type="entry name" value="N-ACETYLTRANSFERASE DOMAIN-CONTAINING PROTEIN"/>
    <property type="match status" value="1"/>
</dbReference>
<evidence type="ECO:0000259" key="1">
    <source>
        <dbReference type="PROSITE" id="PS51186"/>
    </source>
</evidence>
<feature type="domain" description="N-acetyltransferase" evidence="1">
    <location>
        <begin position="8"/>
        <end position="164"/>
    </location>
</feature>
<name>A0ABS4K5U1_9CLOT</name>
<keyword evidence="3" id="KW-1185">Reference proteome</keyword>
<accession>A0ABS4K5U1</accession>
<dbReference type="RefSeq" id="WP_209649602.1">
    <property type="nucleotide sequence ID" value="NZ_JAGGLL010000018.1"/>
</dbReference>
<dbReference type="SUPFAM" id="SSF55729">
    <property type="entry name" value="Acyl-CoA N-acyltransferases (Nat)"/>
    <property type="match status" value="1"/>
</dbReference>
<dbReference type="Gene3D" id="3.40.630.30">
    <property type="match status" value="1"/>
</dbReference>
<organism evidence="2 3">
    <name type="scientific">Clostridium punense</name>
    <dbReference type="NCBI Taxonomy" id="1054297"/>
    <lineage>
        <taxon>Bacteria</taxon>
        <taxon>Bacillati</taxon>
        <taxon>Bacillota</taxon>
        <taxon>Clostridia</taxon>
        <taxon>Eubacteriales</taxon>
        <taxon>Clostridiaceae</taxon>
        <taxon>Clostridium</taxon>
    </lineage>
</organism>
<dbReference type="EMBL" id="JAGGLL010000018">
    <property type="protein sequence ID" value="MBP2022650.1"/>
    <property type="molecule type" value="Genomic_DNA"/>
</dbReference>
<comment type="caution">
    <text evidence="2">The sequence shown here is derived from an EMBL/GenBank/DDBJ whole genome shotgun (WGS) entry which is preliminary data.</text>
</comment>
<protein>
    <submittedName>
        <fullName evidence="2">RimJ/RimL family protein N-acetyltransferase</fullName>
    </submittedName>
</protein>
<dbReference type="PANTHER" id="PTHR43792">
    <property type="entry name" value="GNAT FAMILY, PUTATIVE (AFU_ORTHOLOGUE AFUA_3G00765)-RELATED-RELATED"/>
    <property type="match status" value="1"/>
</dbReference>
<dbReference type="Proteomes" id="UP001519308">
    <property type="component" value="Unassembled WGS sequence"/>
</dbReference>
<gene>
    <name evidence="2" type="ORF">J2Z44_002473</name>
</gene>
<proteinExistence type="predicted"/>
<reference evidence="2 3" key="1">
    <citation type="submission" date="2021-03" db="EMBL/GenBank/DDBJ databases">
        <title>Genomic Encyclopedia of Type Strains, Phase IV (KMG-IV): sequencing the most valuable type-strain genomes for metagenomic binning, comparative biology and taxonomic classification.</title>
        <authorList>
            <person name="Goeker M."/>
        </authorList>
    </citation>
    <scope>NUCLEOTIDE SEQUENCE [LARGE SCALE GENOMIC DNA]</scope>
    <source>
        <strain evidence="2 3">DSM 28650</strain>
    </source>
</reference>